<reference evidence="3" key="2">
    <citation type="submission" date="2020-05" db="UniProtKB">
        <authorList>
            <consortium name="EnsemblMetazoa"/>
        </authorList>
    </citation>
    <scope>IDENTIFICATION</scope>
</reference>
<evidence type="ECO:0000313" key="3">
    <source>
        <dbReference type="EnsemblMetazoa" id="ASIC017104-PA"/>
    </source>
</evidence>
<feature type="compositionally biased region" description="Low complexity" evidence="1">
    <location>
        <begin position="27"/>
        <end position="39"/>
    </location>
</feature>
<dbReference type="AlphaFoldDB" id="A0A084WF53"/>
<sequence length="90" mass="10359">MATPAKQCPLVKRETIASQRTNERTPRTTQVPRRTGQRGNLPQSLRRIGHEYRRARPKQTTRKRRKRKLDDGSASPGRTGDAWDHWASLA</sequence>
<feature type="compositionally biased region" description="Basic and acidic residues" evidence="1">
    <location>
        <begin position="11"/>
        <end position="26"/>
    </location>
</feature>
<feature type="compositionally biased region" description="Basic residues" evidence="1">
    <location>
        <begin position="55"/>
        <end position="67"/>
    </location>
</feature>
<evidence type="ECO:0000313" key="4">
    <source>
        <dbReference type="Proteomes" id="UP000030765"/>
    </source>
</evidence>
<dbReference type="VEuPathDB" id="VectorBase:ASIC017104"/>
<protein>
    <submittedName>
        <fullName evidence="2 3">Putative disease resistance protein</fullName>
    </submittedName>
</protein>
<proteinExistence type="predicted"/>
<dbReference type="EMBL" id="KE525342">
    <property type="protein sequence ID" value="KFB48847.1"/>
    <property type="molecule type" value="Genomic_DNA"/>
</dbReference>
<dbReference type="Proteomes" id="UP000030765">
    <property type="component" value="Unassembled WGS sequence"/>
</dbReference>
<reference evidence="2 4" key="1">
    <citation type="journal article" date="2014" name="BMC Genomics">
        <title>Genome sequence of Anopheles sinensis provides insight into genetics basis of mosquito competence for malaria parasites.</title>
        <authorList>
            <person name="Zhou D."/>
            <person name="Zhang D."/>
            <person name="Ding G."/>
            <person name="Shi L."/>
            <person name="Hou Q."/>
            <person name="Ye Y."/>
            <person name="Xu Y."/>
            <person name="Zhou H."/>
            <person name="Xiong C."/>
            <person name="Li S."/>
            <person name="Yu J."/>
            <person name="Hong S."/>
            <person name="Yu X."/>
            <person name="Zou P."/>
            <person name="Chen C."/>
            <person name="Chang X."/>
            <person name="Wang W."/>
            <person name="Lv Y."/>
            <person name="Sun Y."/>
            <person name="Ma L."/>
            <person name="Shen B."/>
            <person name="Zhu C."/>
        </authorList>
    </citation>
    <scope>NUCLEOTIDE SEQUENCE [LARGE SCALE GENOMIC DNA]</scope>
</reference>
<evidence type="ECO:0000313" key="2">
    <source>
        <dbReference type="EMBL" id="KFB48847.1"/>
    </source>
</evidence>
<dbReference type="VEuPathDB" id="VectorBase:ASIS018789"/>
<dbReference type="EMBL" id="ATLV01023301">
    <property type="status" value="NOT_ANNOTATED_CDS"/>
    <property type="molecule type" value="Genomic_DNA"/>
</dbReference>
<organism evidence="2">
    <name type="scientific">Anopheles sinensis</name>
    <name type="common">Mosquito</name>
    <dbReference type="NCBI Taxonomy" id="74873"/>
    <lineage>
        <taxon>Eukaryota</taxon>
        <taxon>Metazoa</taxon>
        <taxon>Ecdysozoa</taxon>
        <taxon>Arthropoda</taxon>
        <taxon>Hexapoda</taxon>
        <taxon>Insecta</taxon>
        <taxon>Pterygota</taxon>
        <taxon>Neoptera</taxon>
        <taxon>Endopterygota</taxon>
        <taxon>Diptera</taxon>
        <taxon>Nematocera</taxon>
        <taxon>Culicoidea</taxon>
        <taxon>Culicidae</taxon>
        <taxon>Anophelinae</taxon>
        <taxon>Anopheles</taxon>
    </lineage>
</organism>
<keyword evidence="4" id="KW-1185">Reference proteome</keyword>
<evidence type="ECO:0000256" key="1">
    <source>
        <dbReference type="SAM" id="MobiDB-lite"/>
    </source>
</evidence>
<dbReference type="EnsemblMetazoa" id="ASIC017104-RA">
    <property type="protein sequence ID" value="ASIC017104-PA"/>
    <property type="gene ID" value="ASIC017104"/>
</dbReference>
<gene>
    <name evidence="2" type="ORF">ZHAS_00017104</name>
</gene>
<feature type="region of interest" description="Disordered" evidence="1">
    <location>
        <begin position="1"/>
        <end position="90"/>
    </location>
</feature>
<accession>A0A084WF53</accession>
<name>A0A084WF53_ANOSI</name>